<dbReference type="OrthoDB" id="3542292at2759"/>
<sequence length="127" mass="14862">MWRFLIPDPNPRKSLTDSKSKDELYMDLKTAAESRWFLPQNTSTSGLLQDCKARFVIPVDLELLILRNEKLLQKFHQMLGNGNKGSFYSKIAKQWEETINAVFRNETQGSWFDYIDTEGRQGHKTDF</sequence>
<accession>A0A8J2L6J8</accession>
<dbReference type="GO" id="GO:0005993">
    <property type="term" value="P:trehalose catabolic process"/>
    <property type="evidence" value="ECO:0007669"/>
    <property type="project" value="TreeGrafter"/>
</dbReference>
<comment type="caution">
    <text evidence="3">The sequence shown here is derived from an EMBL/GenBank/DDBJ whole genome shotgun (WGS) entry which is preliminary data.</text>
</comment>
<evidence type="ECO:0000313" key="4">
    <source>
        <dbReference type="Proteomes" id="UP000708208"/>
    </source>
</evidence>
<dbReference type="PANTHER" id="PTHR23403:SF1">
    <property type="entry name" value="TREHALASE"/>
    <property type="match status" value="1"/>
</dbReference>
<protein>
    <recommendedName>
        <fullName evidence="2">Alpha,alpha-trehalose glucohydrolase</fullName>
    </recommendedName>
</protein>
<organism evidence="3 4">
    <name type="scientific">Allacma fusca</name>
    <dbReference type="NCBI Taxonomy" id="39272"/>
    <lineage>
        <taxon>Eukaryota</taxon>
        <taxon>Metazoa</taxon>
        <taxon>Ecdysozoa</taxon>
        <taxon>Arthropoda</taxon>
        <taxon>Hexapoda</taxon>
        <taxon>Collembola</taxon>
        <taxon>Symphypleona</taxon>
        <taxon>Sminthuridae</taxon>
        <taxon>Allacma</taxon>
    </lineage>
</organism>
<dbReference type="Proteomes" id="UP000708208">
    <property type="component" value="Unassembled WGS sequence"/>
</dbReference>
<dbReference type="Pfam" id="PF01204">
    <property type="entry name" value="Trehalase"/>
    <property type="match status" value="1"/>
</dbReference>
<keyword evidence="4" id="KW-1185">Reference proteome</keyword>
<comment type="catalytic activity">
    <reaction evidence="1">
        <text>alpha,alpha-trehalose + H2O = alpha-D-glucose + beta-D-glucose</text>
        <dbReference type="Rhea" id="RHEA:32675"/>
        <dbReference type="ChEBI" id="CHEBI:15377"/>
        <dbReference type="ChEBI" id="CHEBI:15903"/>
        <dbReference type="ChEBI" id="CHEBI:16551"/>
        <dbReference type="ChEBI" id="CHEBI:17925"/>
        <dbReference type="EC" id="3.2.1.28"/>
    </reaction>
</comment>
<proteinExistence type="predicted"/>
<dbReference type="AlphaFoldDB" id="A0A8J2L6J8"/>
<evidence type="ECO:0000313" key="3">
    <source>
        <dbReference type="EMBL" id="CAG7816573.1"/>
    </source>
</evidence>
<evidence type="ECO:0000256" key="1">
    <source>
        <dbReference type="ARBA" id="ARBA00001576"/>
    </source>
</evidence>
<gene>
    <name evidence="3" type="ORF">AFUS01_LOCUS27188</name>
</gene>
<dbReference type="GO" id="GO:0004555">
    <property type="term" value="F:alpha,alpha-trehalase activity"/>
    <property type="evidence" value="ECO:0007669"/>
    <property type="project" value="UniProtKB-EC"/>
</dbReference>
<dbReference type="PANTHER" id="PTHR23403">
    <property type="entry name" value="TREHALASE"/>
    <property type="match status" value="1"/>
</dbReference>
<evidence type="ECO:0000256" key="2">
    <source>
        <dbReference type="ARBA" id="ARBA00031637"/>
    </source>
</evidence>
<dbReference type="InterPro" id="IPR001661">
    <property type="entry name" value="Glyco_hydro_37"/>
</dbReference>
<name>A0A8J2L6J8_9HEXA</name>
<dbReference type="EMBL" id="CAJVCH010373866">
    <property type="protein sequence ID" value="CAG7816573.1"/>
    <property type="molecule type" value="Genomic_DNA"/>
</dbReference>
<reference evidence="3" key="1">
    <citation type="submission" date="2021-06" db="EMBL/GenBank/DDBJ databases">
        <authorList>
            <person name="Hodson N. C."/>
            <person name="Mongue J. A."/>
            <person name="Jaron S. K."/>
        </authorList>
    </citation>
    <scope>NUCLEOTIDE SEQUENCE</scope>
</reference>